<accession>A0A2R7Y8G9</accession>
<dbReference type="EMBL" id="NBVN01000001">
    <property type="protein sequence ID" value="PUA33851.1"/>
    <property type="molecule type" value="Genomic_DNA"/>
</dbReference>
<proteinExistence type="predicted"/>
<reference evidence="2 3" key="1">
    <citation type="journal article" date="2018" name="Syst. Appl. Microbiol.">
        <title>A new symbiotic nanoarchaeote (Candidatus Nanoclepta minutus) and its host (Zestosphaera tikiterensis gen. nov., sp. nov.) from a New Zealand hot spring.</title>
        <authorList>
            <person name="St John E."/>
            <person name="Liu Y."/>
            <person name="Podar M."/>
            <person name="Stott M.B."/>
            <person name="Meneghin J."/>
            <person name="Chen Z."/>
            <person name="Lagutin K."/>
            <person name="Mitchell K."/>
            <person name="Reysenbach A.L."/>
        </authorList>
    </citation>
    <scope>NUCLEOTIDE SEQUENCE [LARGE SCALE GENOMIC DNA]</scope>
    <source>
        <strain evidence="2">NZ3</strain>
    </source>
</reference>
<evidence type="ECO:0000313" key="3">
    <source>
        <dbReference type="Proteomes" id="UP000244093"/>
    </source>
</evidence>
<keyword evidence="1" id="KW-0812">Transmembrane</keyword>
<evidence type="ECO:0000256" key="1">
    <source>
        <dbReference type="SAM" id="Phobius"/>
    </source>
</evidence>
<gene>
    <name evidence="2" type="ORF">B7O98_00050</name>
</gene>
<protein>
    <submittedName>
        <fullName evidence="2">Uncharacterized protein</fullName>
    </submittedName>
</protein>
<evidence type="ECO:0000313" key="2">
    <source>
        <dbReference type="EMBL" id="PUA33851.1"/>
    </source>
</evidence>
<keyword evidence="1" id="KW-1133">Transmembrane helix</keyword>
<sequence>MLGVPYISWVVLSPYIEATFLEGVEGGDVRAVLTCLYYVALYAVSLKLSVVLIAYSLTFFFVRFYVVKLRSWSYGWVDSLLRLALWGAVSQWTPA</sequence>
<name>A0A2R7Y8G9_9CREN</name>
<organism evidence="2 3">
    <name type="scientific">Zestosphaera tikiterensis</name>
    <dbReference type="NCBI Taxonomy" id="1973259"/>
    <lineage>
        <taxon>Archaea</taxon>
        <taxon>Thermoproteota</taxon>
        <taxon>Thermoprotei</taxon>
        <taxon>Desulfurococcales</taxon>
        <taxon>Desulfurococcaceae</taxon>
        <taxon>Zestosphaera</taxon>
    </lineage>
</organism>
<keyword evidence="1" id="KW-0472">Membrane</keyword>
<feature type="transmembrane region" description="Helical" evidence="1">
    <location>
        <begin position="36"/>
        <end position="62"/>
    </location>
</feature>
<comment type="caution">
    <text evidence="2">The sequence shown here is derived from an EMBL/GenBank/DDBJ whole genome shotgun (WGS) entry which is preliminary data.</text>
</comment>
<dbReference type="Proteomes" id="UP000244093">
    <property type="component" value="Unassembled WGS sequence"/>
</dbReference>
<dbReference type="AlphaFoldDB" id="A0A2R7Y8G9"/>